<feature type="region of interest" description="Disordered" evidence="1">
    <location>
        <begin position="1"/>
        <end position="20"/>
    </location>
</feature>
<name>A0A1Z5HSK2_9FIRM</name>
<evidence type="ECO:0000256" key="1">
    <source>
        <dbReference type="SAM" id="MobiDB-lite"/>
    </source>
</evidence>
<reference evidence="3" key="1">
    <citation type="journal article" date="2017" name="Appl. Environ. Microbiol.">
        <title>Genomic analysis of Calderihabitans maritimus KKC1, a thermophilic hydrogenogenic carboxydotrophic bacterium isolated from marine sediment.</title>
        <authorList>
            <person name="Omae K."/>
            <person name="Yoneda Y."/>
            <person name="Fukuyama Y."/>
            <person name="Yoshida T."/>
            <person name="Sako Y."/>
        </authorList>
    </citation>
    <scope>NUCLEOTIDE SEQUENCE [LARGE SCALE GENOMIC DNA]</scope>
    <source>
        <strain evidence="3">KKC1</strain>
    </source>
</reference>
<proteinExistence type="predicted"/>
<sequence length="48" mass="5096">MLESNPSAWRGSAGDSGGGIKAASLPFKMLSLWRTKAINSWGEAPTFI</sequence>
<evidence type="ECO:0000313" key="3">
    <source>
        <dbReference type="Proteomes" id="UP000197032"/>
    </source>
</evidence>
<evidence type="ECO:0000313" key="2">
    <source>
        <dbReference type="EMBL" id="GAW92260.1"/>
    </source>
</evidence>
<organism evidence="2 3">
    <name type="scientific">Calderihabitans maritimus</name>
    <dbReference type="NCBI Taxonomy" id="1246530"/>
    <lineage>
        <taxon>Bacteria</taxon>
        <taxon>Bacillati</taxon>
        <taxon>Bacillota</taxon>
        <taxon>Clostridia</taxon>
        <taxon>Neomoorellales</taxon>
        <taxon>Calderihabitantaceae</taxon>
        <taxon>Calderihabitans</taxon>
    </lineage>
</organism>
<comment type="caution">
    <text evidence="2">The sequence shown here is derived from an EMBL/GenBank/DDBJ whole genome shotgun (WGS) entry which is preliminary data.</text>
</comment>
<dbReference type="Proteomes" id="UP000197032">
    <property type="component" value="Unassembled WGS sequence"/>
</dbReference>
<keyword evidence="3" id="KW-1185">Reference proteome</keyword>
<accession>A0A1Z5HSK2</accession>
<dbReference type="EMBL" id="BDGJ01000064">
    <property type="protein sequence ID" value="GAW92260.1"/>
    <property type="molecule type" value="Genomic_DNA"/>
</dbReference>
<gene>
    <name evidence="2" type="ORF">KKC1_14160</name>
</gene>
<dbReference type="AlphaFoldDB" id="A0A1Z5HSK2"/>
<protein>
    <submittedName>
        <fullName evidence="2">Uncharacterized protein</fullName>
    </submittedName>
</protein>